<gene>
    <name evidence="2" type="ORF">MTR62_15335</name>
</gene>
<reference evidence="2" key="1">
    <citation type="submission" date="2022-03" db="EMBL/GenBank/DDBJ databases">
        <title>Identification of a novel bacterium isolated from mangrove sediments.</title>
        <authorList>
            <person name="Pan X."/>
        </authorList>
    </citation>
    <scope>NUCLEOTIDE SEQUENCE</scope>
    <source>
        <strain evidence="2">B1949</strain>
    </source>
</reference>
<evidence type="ECO:0000313" key="2">
    <source>
        <dbReference type="EMBL" id="MCJ2184057.1"/>
    </source>
</evidence>
<dbReference type="InterPro" id="IPR013324">
    <property type="entry name" value="RNA_pol_sigma_r3/r4-like"/>
</dbReference>
<dbReference type="InterPro" id="IPR036388">
    <property type="entry name" value="WH-like_DNA-bd_sf"/>
</dbReference>
<evidence type="ECO:0000313" key="3">
    <source>
        <dbReference type="Proteomes" id="UP001162881"/>
    </source>
</evidence>
<evidence type="ECO:0000259" key="1">
    <source>
        <dbReference type="Pfam" id="PF08281"/>
    </source>
</evidence>
<protein>
    <submittedName>
        <fullName evidence="2">Sigma-70 region 4 domain-containing protein</fullName>
    </submittedName>
</protein>
<dbReference type="SUPFAM" id="SSF88659">
    <property type="entry name" value="Sigma3 and sigma4 domains of RNA polymerase sigma factors"/>
    <property type="match status" value="1"/>
</dbReference>
<dbReference type="EMBL" id="JALHLF010000074">
    <property type="protein sequence ID" value="MCJ2184057.1"/>
    <property type="molecule type" value="Genomic_DNA"/>
</dbReference>
<proteinExistence type="predicted"/>
<organism evidence="2 3">
    <name type="scientific">Novosphingobium organovorum</name>
    <dbReference type="NCBI Taxonomy" id="2930092"/>
    <lineage>
        <taxon>Bacteria</taxon>
        <taxon>Pseudomonadati</taxon>
        <taxon>Pseudomonadota</taxon>
        <taxon>Alphaproteobacteria</taxon>
        <taxon>Sphingomonadales</taxon>
        <taxon>Sphingomonadaceae</taxon>
        <taxon>Novosphingobium</taxon>
    </lineage>
</organism>
<dbReference type="Proteomes" id="UP001162881">
    <property type="component" value="Unassembled WGS sequence"/>
</dbReference>
<dbReference type="RefSeq" id="WP_244022500.1">
    <property type="nucleotide sequence ID" value="NZ_JALHLF010000074.1"/>
</dbReference>
<comment type="caution">
    <text evidence="2">The sequence shown here is derived from an EMBL/GenBank/DDBJ whole genome shotgun (WGS) entry which is preliminary data.</text>
</comment>
<dbReference type="Gene3D" id="1.10.10.10">
    <property type="entry name" value="Winged helix-like DNA-binding domain superfamily/Winged helix DNA-binding domain"/>
    <property type="match status" value="1"/>
</dbReference>
<dbReference type="InterPro" id="IPR013249">
    <property type="entry name" value="RNA_pol_sigma70_r4_t2"/>
</dbReference>
<name>A0ABT0BG81_9SPHN</name>
<dbReference type="Pfam" id="PF08281">
    <property type="entry name" value="Sigma70_r4_2"/>
    <property type="match status" value="1"/>
</dbReference>
<keyword evidence="3" id="KW-1185">Reference proteome</keyword>
<feature type="domain" description="RNA polymerase sigma factor 70 region 4 type 2" evidence="1">
    <location>
        <begin position="15"/>
        <end position="62"/>
    </location>
</feature>
<accession>A0ABT0BG81</accession>
<sequence length="81" mass="9917">MSDQLPPHVFRRRGHRALRRMTERQRAIFWAMRLEETSYPELAERHGMSADEVQAEFAAALKIFLRTLREPDPWWQRLWPW</sequence>